<dbReference type="RefSeq" id="WP_074759208.1">
    <property type="nucleotide sequence ID" value="NZ_FOGJ01000056.1"/>
</dbReference>
<organism evidence="4 5">
    <name type="scientific">Butyrivibrio fibrisolvens</name>
    <dbReference type="NCBI Taxonomy" id="831"/>
    <lineage>
        <taxon>Bacteria</taxon>
        <taxon>Bacillati</taxon>
        <taxon>Bacillota</taxon>
        <taxon>Clostridia</taxon>
        <taxon>Lachnospirales</taxon>
        <taxon>Lachnospiraceae</taxon>
        <taxon>Butyrivibrio</taxon>
    </lineage>
</organism>
<dbReference type="PANTHER" id="PTHR30461">
    <property type="entry name" value="DNA-INVERTASE FROM LAMBDOID PROPHAGE"/>
    <property type="match status" value="1"/>
</dbReference>
<dbReference type="Pfam" id="PF13408">
    <property type="entry name" value="Zn_ribbon_recom"/>
    <property type="match status" value="1"/>
</dbReference>
<dbReference type="InterPro" id="IPR050639">
    <property type="entry name" value="SSR_resolvase"/>
</dbReference>
<dbReference type="InterPro" id="IPR025827">
    <property type="entry name" value="Zn_ribbon_recom_dom"/>
</dbReference>
<evidence type="ECO:0000259" key="3">
    <source>
        <dbReference type="PROSITE" id="PS51737"/>
    </source>
</evidence>
<name>A0A1H9XCA8_BUTFI</name>
<dbReference type="Gene3D" id="3.90.1750.20">
    <property type="entry name" value="Putative Large Serine Recombinase, Chain B, Domain 2"/>
    <property type="match status" value="1"/>
</dbReference>
<dbReference type="GO" id="GO:0003677">
    <property type="term" value="F:DNA binding"/>
    <property type="evidence" value="ECO:0007669"/>
    <property type="project" value="InterPro"/>
</dbReference>
<evidence type="ECO:0000313" key="4">
    <source>
        <dbReference type="EMBL" id="SES43699.1"/>
    </source>
</evidence>
<feature type="domain" description="Recombinase" evidence="3">
    <location>
        <begin position="16"/>
        <end position="158"/>
    </location>
</feature>
<dbReference type="EMBL" id="FOGJ01000056">
    <property type="protein sequence ID" value="SES43699.1"/>
    <property type="molecule type" value="Genomic_DNA"/>
</dbReference>
<sequence>MAARKAKENYTASVATYGYMKDSEKKGHLIVDDEVAEIVKRIYREYLEGKAIYKIAQGLNDDGVVAPSIHLKRKIGNGYIRHNATLLLTTVCVRRMLCNQTYLGHVVYHKYEQESVGGNDKKILDPDEWKIVKNMHEPLVSQKDFDKAQKRLQSNKKVKRVYPKHCLSGMVECGICGHNMRHANSGRPRYECAFTYFNINHKHDRNSIIDVDIEAAVLSALQKEFDLKAESESIYEERKERQQGKIHDAQKRLKEMERSLDQLYDDQQESFESYKAGMTEKDTFIQQKQIYEQLEERLNEKIRMQKEAVEKLEDEADAMPNGLSVSMGKIQADHLTRELTEEFVDKVLVWPGQKIEIRWKFRK</sequence>
<dbReference type="PANTHER" id="PTHR30461:SF26">
    <property type="entry name" value="RESOLVASE HOMOLOG YNEB"/>
    <property type="match status" value="1"/>
</dbReference>
<dbReference type="Proteomes" id="UP000182584">
    <property type="component" value="Unassembled WGS sequence"/>
</dbReference>
<reference evidence="4 5" key="1">
    <citation type="submission" date="2016-10" db="EMBL/GenBank/DDBJ databases">
        <authorList>
            <person name="de Groot N.N."/>
        </authorList>
    </citation>
    <scope>NUCLEOTIDE SEQUENCE [LARGE SCALE GENOMIC DNA]</scope>
    <source>
        <strain evidence="4 5">AR40</strain>
    </source>
</reference>
<dbReference type="InterPro" id="IPR038109">
    <property type="entry name" value="DNA_bind_recomb_sf"/>
</dbReference>
<protein>
    <submittedName>
        <fullName evidence="4">Recombinase zinc beta ribbon domain-containing protein</fullName>
    </submittedName>
</protein>
<dbReference type="AlphaFoldDB" id="A0A1H9XCA8"/>
<accession>A0A1H9XCA8</accession>
<keyword evidence="2" id="KW-0175">Coiled coil</keyword>
<evidence type="ECO:0000313" key="5">
    <source>
        <dbReference type="Proteomes" id="UP000182584"/>
    </source>
</evidence>
<comment type="similarity">
    <text evidence="1">Belongs to the site-specific recombinase resolvase family.</text>
</comment>
<dbReference type="PROSITE" id="PS51737">
    <property type="entry name" value="RECOMBINASE_DNA_BIND"/>
    <property type="match status" value="1"/>
</dbReference>
<dbReference type="GO" id="GO:0000150">
    <property type="term" value="F:DNA strand exchange activity"/>
    <property type="evidence" value="ECO:0007669"/>
    <property type="project" value="InterPro"/>
</dbReference>
<gene>
    <name evidence="4" type="ORF">SAMN04487884_1568</name>
</gene>
<dbReference type="Pfam" id="PF07508">
    <property type="entry name" value="Recombinase"/>
    <property type="match status" value="1"/>
</dbReference>
<evidence type="ECO:0000256" key="2">
    <source>
        <dbReference type="SAM" id="Coils"/>
    </source>
</evidence>
<dbReference type="InterPro" id="IPR011109">
    <property type="entry name" value="DNA_bind_recombinase_dom"/>
</dbReference>
<feature type="coiled-coil region" evidence="2">
    <location>
        <begin position="239"/>
        <end position="315"/>
    </location>
</feature>
<proteinExistence type="inferred from homology"/>
<dbReference type="OrthoDB" id="9784557at2"/>
<evidence type="ECO:0000256" key="1">
    <source>
        <dbReference type="ARBA" id="ARBA00009913"/>
    </source>
</evidence>